<keyword evidence="3" id="KW-1185">Reference proteome</keyword>
<reference evidence="2 3" key="1">
    <citation type="submission" date="2019-06" db="EMBL/GenBank/DDBJ databases">
        <title>Quisquiliibacterium sp. nov., isolated from a maize field.</title>
        <authorList>
            <person name="Lin S.-Y."/>
            <person name="Tsai C.-F."/>
            <person name="Young C.-C."/>
        </authorList>
    </citation>
    <scope>NUCLEOTIDE SEQUENCE [LARGE SCALE GENOMIC DNA]</scope>
    <source>
        <strain evidence="2 3">CC-CFT501</strain>
    </source>
</reference>
<dbReference type="InterPro" id="IPR010985">
    <property type="entry name" value="Ribbon_hlx_hlx"/>
</dbReference>
<dbReference type="InterPro" id="IPR013321">
    <property type="entry name" value="Arc_rbn_hlx_hlx"/>
</dbReference>
<dbReference type="OrthoDB" id="2389872at2"/>
<dbReference type="GO" id="GO:0006355">
    <property type="term" value="P:regulation of DNA-templated transcription"/>
    <property type="evidence" value="ECO:0007669"/>
    <property type="project" value="InterPro"/>
</dbReference>
<dbReference type="Proteomes" id="UP000321548">
    <property type="component" value="Unassembled WGS sequence"/>
</dbReference>
<dbReference type="AlphaFoldDB" id="A0A5C8NZ95"/>
<dbReference type="GO" id="GO:0003677">
    <property type="term" value="F:DNA binding"/>
    <property type="evidence" value="ECO:0007669"/>
    <property type="project" value="UniProtKB-KW"/>
</dbReference>
<sequence>METELFIKKIPREIKELIGREARNHRRSVNQEAIVLLEEALAQRAMAARGQRHEVRDILARYAAATRESPRSADDIIEYDESGLPK</sequence>
<dbReference type="Pfam" id="PF03869">
    <property type="entry name" value="Arc"/>
    <property type="match status" value="1"/>
</dbReference>
<feature type="domain" description="Arc-like DNA binding" evidence="1">
    <location>
        <begin position="6"/>
        <end position="43"/>
    </location>
</feature>
<dbReference type="Gene3D" id="1.10.1220.10">
    <property type="entry name" value="Met repressor-like"/>
    <property type="match status" value="1"/>
</dbReference>
<proteinExistence type="predicted"/>
<protein>
    <submittedName>
        <fullName evidence="2">Arc family DNA-binding protein</fullName>
    </submittedName>
</protein>
<keyword evidence="2" id="KW-0238">DNA-binding</keyword>
<dbReference type="RefSeq" id="WP_147704324.1">
    <property type="nucleotide sequence ID" value="NZ_VDUY01000003.1"/>
</dbReference>
<organism evidence="2 3">
    <name type="scientific">Zeimonas arvi</name>
    <dbReference type="NCBI Taxonomy" id="2498847"/>
    <lineage>
        <taxon>Bacteria</taxon>
        <taxon>Pseudomonadati</taxon>
        <taxon>Pseudomonadota</taxon>
        <taxon>Betaproteobacteria</taxon>
        <taxon>Burkholderiales</taxon>
        <taxon>Burkholderiaceae</taxon>
        <taxon>Zeimonas</taxon>
    </lineage>
</organism>
<evidence type="ECO:0000259" key="1">
    <source>
        <dbReference type="Pfam" id="PF03869"/>
    </source>
</evidence>
<dbReference type="InterPro" id="IPR005569">
    <property type="entry name" value="Arc_DNA-bd_dom"/>
</dbReference>
<gene>
    <name evidence="2" type="ORF">FHP08_10170</name>
</gene>
<evidence type="ECO:0000313" key="3">
    <source>
        <dbReference type="Proteomes" id="UP000321548"/>
    </source>
</evidence>
<dbReference type="EMBL" id="VDUY01000003">
    <property type="protein sequence ID" value="TXL66412.1"/>
    <property type="molecule type" value="Genomic_DNA"/>
</dbReference>
<evidence type="ECO:0000313" key="2">
    <source>
        <dbReference type="EMBL" id="TXL66412.1"/>
    </source>
</evidence>
<accession>A0A5C8NZ95</accession>
<name>A0A5C8NZ95_9BURK</name>
<dbReference type="SUPFAM" id="SSF47598">
    <property type="entry name" value="Ribbon-helix-helix"/>
    <property type="match status" value="1"/>
</dbReference>
<comment type="caution">
    <text evidence="2">The sequence shown here is derived from an EMBL/GenBank/DDBJ whole genome shotgun (WGS) entry which is preliminary data.</text>
</comment>